<evidence type="ECO:0000313" key="2">
    <source>
        <dbReference type="Proteomes" id="UP000504637"/>
    </source>
</evidence>
<reference evidence="3" key="3">
    <citation type="submission" date="2025-08" db="UniProtKB">
        <authorList>
            <consortium name="RefSeq"/>
        </authorList>
    </citation>
    <scope>IDENTIFICATION</scope>
    <source>
        <strain evidence="3">CBS 342.82</strain>
    </source>
</reference>
<evidence type="ECO:0000256" key="1">
    <source>
        <dbReference type="SAM" id="MobiDB-lite"/>
    </source>
</evidence>
<organism evidence="3">
    <name type="scientific">Dissoconium aciculare CBS 342.82</name>
    <dbReference type="NCBI Taxonomy" id="1314786"/>
    <lineage>
        <taxon>Eukaryota</taxon>
        <taxon>Fungi</taxon>
        <taxon>Dikarya</taxon>
        <taxon>Ascomycota</taxon>
        <taxon>Pezizomycotina</taxon>
        <taxon>Dothideomycetes</taxon>
        <taxon>Dothideomycetidae</taxon>
        <taxon>Mycosphaerellales</taxon>
        <taxon>Dissoconiaceae</taxon>
        <taxon>Dissoconium</taxon>
    </lineage>
</organism>
<keyword evidence="2" id="KW-1185">Reference proteome</keyword>
<dbReference type="Proteomes" id="UP000504637">
    <property type="component" value="Unplaced"/>
</dbReference>
<feature type="region of interest" description="Disordered" evidence="1">
    <location>
        <begin position="1"/>
        <end position="21"/>
    </location>
</feature>
<dbReference type="GeneID" id="54366650"/>
<gene>
    <name evidence="3" type="ORF">K489DRAFT_70190</name>
</gene>
<reference evidence="3" key="1">
    <citation type="submission" date="2020-01" db="EMBL/GenBank/DDBJ databases">
        <authorList>
            <consortium name="DOE Joint Genome Institute"/>
            <person name="Haridas S."/>
            <person name="Albert R."/>
            <person name="Binder M."/>
            <person name="Bloem J."/>
            <person name="Labutti K."/>
            <person name="Salamov A."/>
            <person name="Andreopoulos B."/>
            <person name="Baker S.E."/>
            <person name="Barry K."/>
            <person name="Bills G."/>
            <person name="Bluhm B.H."/>
            <person name="Cannon C."/>
            <person name="Castanera R."/>
            <person name="Culley D.E."/>
            <person name="Daum C."/>
            <person name="Ezra D."/>
            <person name="Gonzalez J.B."/>
            <person name="Henrissat B."/>
            <person name="Kuo A."/>
            <person name="Liang C."/>
            <person name="Lipzen A."/>
            <person name="Lutzoni F."/>
            <person name="Magnuson J."/>
            <person name="Mondo S."/>
            <person name="Nolan M."/>
            <person name="Ohm R."/>
            <person name="Pangilinan J."/>
            <person name="Park H.-J."/>
            <person name="Ramirez L."/>
            <person name="Alfaro M."/>
            <person name="Sun H."/>
            <person name="Tritt A."/>
            <person name="Yoshinaga Y."/>
            <person name="Zwiers L.-H."/>
            <person name="Turgeon B.G."/>
            <person name="Goodwin S.B."/>
            <person name="Spatafora J.W."/>
            <person name="Crous P.W."/>
            <person name="Grigoriev I.V."/>
        </authorList>
    </citation>
    <scope>NUCLEOTIDE SEQUENCE</scope>
    <source>
        <strain evidence="3">CBS 342.82</strain>
    </source>
</reference>
<evidence type="ECO:0000313" key="3">
    <source>
        <dbReference type="RefSeq" id="XP_033456630.1"/>
    </source>
</evidence>
<proteinExistence type="predicted"/>
<dbReference type="AlphaFoldDB" id="A0A6J3LWE4"/>
<dbReference type="RefSeq" id="XP_033456630.1">
    <property type="nucleotide sequence ID" value="XM_033608849.1"/>
</dbReference>
<reference evidence="3" key="2">
    <citation type="submission" date="2020-04" db="EMBL/GenBank/DDBJ databases">
        <authorList>
            <consortium name="NCBI Genome Project"/>
        </authorList>
    </citation>
    <scope>NUCLEOTIDE SEQUENCE</scope>
    <source>
        <strain evidence="3">CBS 342.82</strain>
    </source>
</reference>
<feature type="compositionally biased region" description="Polar residues" evidence="1">
    <location>
        <begin position="1"/>
        <end position="11"/>
    </location>
</feature>
<name>A0A6J3LWE4_9PEZI</name>
<accession>A0A6J3LWE4</accession>
<protein>
    <submittedName>
        <fullName evidence="3">Uncharacterized protein</fullName>
    </submittedName>
</protein>
<sequence>MHETRPSSLKTSGLERAGTFDGNSSGNEDLSFFHAQIIILRHFRVTKSYASLAEYSNKGCPIRKFAVLDIMRGHHGQVLYLHRIVLVPPSALQVLYYAVCVPLQHTAASRLQLRENLAECAVSSHRFIPCQHHSAAGPPWRFRRCMDCQCPLTGELNRPGDFTDALVCGNFSPCSVAR</sequence>